<accession>A0A173TIX9</accession>
<dbReference type="AlphaFoldDB" id="A0A173TIX9"/>
<dbReference type="PROSITE" id="PS51257">
    <property type="entry name" value="PROKAR_LIPOPROTEIN"/>
    <property type="match status" value="1"/>
</dbReference>
<feature type="binding site" evidence="11">
    <location>
        <position position="222"/>
    </location>
    <ligand>
        <name>L-glutamine</name>
        <dbReference type="ChEBI" id="CHEBI:58359"/>
    </ligand>
</feature>
<dbReference type="GeneID" id="60057980"/>
<reference evidence="12 13" key="1">
    <citation type="journal article" date="2019" name="Nat. Med.">
        <title>A library of human gut bacterial isolates paired with longitudinal multiomics data enables mechanistic microbiome research.</title>
        <authorList>
            <person name="Poyet M."/>
            <person name="Groussin M."/>
            <person name="Gibbons S.M."/>
            <person name="Avila-Pacheco J."/>
            <person name="Jiang X."/>
            <person name="Kearney S.M."/>
            <person name="Perrotta A.R."/>
            <person name="Berdy B."/>
            <person name="Zhao S."/>
            <person name="Lieberman T.D."/>
            <person name="Swanson P.K."/>
            <person name="Smith M."/>
            <person name="Roesemann S."/>
            <person name="Alexander J.E."/>
            <person name="Rich S.A."/>
            <person name="Livny J."/>
            <person name="Vlamakis H."/>
            <person name="Clish C."/>
            <person name="Bullock K."/>
            <person name="Deik A."/>
            <person name="Scott J."/>
            <person name="Pierce K.A."/>
            <person name="Xavier R.J."/>
            <person name="Alm E.J."/>
        </authorList>
    </citation>
    <scope>NUCLEOTIDE SEQUENCE [LARGE SCALE GENOMIC DNA]</scope>
    <source>
        <strain evidence="12 13">BIOML-A198</strain>
    </source>
</reference>
<keyword evidence="7 11" id="KW-0315">Glutamine amidotransferase</keyword>
<evidence type="ECO:0000256" key="11">
    <source>
        <dbReference type="HAMAP-Rule" id="MF_01209"/>
    </source>
</evidence>
<dbReference type="PRINTS" id="PR00096">
    <property type="entry name" value="GATASE"/>
</dbReference>
<dbReference type="EC" id="6.3.5.5" evidence="11"/>
<evidence type="ECO:0000313" key="13">
    <source>
        <dbReference type="Proteomes" id="UP000487649"/>
    </source>
</evidence>
<dbReference type="SUPFAM" id="SSF52021">
    <property type="entry name" value="Carbamoyl phosphate synthetase, small subunit N-terminal domain"/>
    <property type="match status" value="1"/>
</dbReference>
<feature type="binding site" evidence="11">
    <location>
        <position position="46"/>
    </location>
    <ligand>
        <name>L-glutamine</name>
        <dbReference type="ChEBI" id="CHEBI:58359"/>
    </ligand>
</feature>
<keyword evidence="11" id="KW-0055">Arginine biosynthesis</keyword>
<dbReference type="RefSeq" id="WP_006785115.1">
    <property type="nucleotide sequence ID" value="NZ_CABJBH010000015.1"/>
</dbReference>
<dbReference type="PRINTS" id="PR00099">
    <property type="entry name" value="CPSGATASE"/>
</dbReference>
<keyword evidence="6 11" id="KW-0067">ATP-binding</keyword>
<evidence type="ECO:0000256" key="6">
    <source>
        <dbReference type="ARBA" id="ARBA00022840"/>
    </source>
</evidence>
<dbReference type="InterPro" id="IPR029062">
    <property type="entry name" value="Class_I_gatase-like"/>
</dbReference>
<evidence type="ECO:0000256" key="2">
    <source>
        <dbReference type="ARBA" id="ARBA00005077"/>
    </source>
</evidence>
<feature type="binding site" evidence="11">
    <location>
        <position position="248"/>
    </location>
    <ligand>
        <name>L-glutamine</name>
        <dbReference type="ChEBI" id="CHEBI:58359"/>
    </ligand>
</feature>
<evidence type="ECO:0000256" key="8">
    <source>
        <dbReference type="ARBA" id="ARBA00022975"/>
    </source>
</evidence>
<dbReference type="FunFam" id="3.40.50.880:FF:000029">
    <property type="entry name" value="Carbamoyl-phosphate synthase small chain"/>
    <property type="match status" value="1"/>
</dbReference>
<feature type="active site" description="Nucleophile" evidence="11">
    <location>
        <position position="247"/>
    </location>
</feature>
<comment type="function">
    <text evidence="11">Small subunit of the glutamine-dependent carbamoyl phosphate synthetase (CPSase). CPSase catalyzes the formation of carbamoyl phosphate from the ammonia moiety of glutamine, carbonate, and phosphate donated by ATP, constituting the first step of 2 biosynthetic pathways, one leading to arginine and/or urea and the other to pyrimidine nucleotides. The small subunit (glutamine amidotransferase) binds and cleaves glutamine to supply the large subunit with the substrate ammonia.</text>
</comment>
<dbReference type="GO" id="GO:0004088">
    <property type="term" value="F:carbamoyl-phosphate synthase (glutamine-hydrolyzing) activity"/>
    <property type="evidence" value="ECO:0007669"/>
    <property type="project" value="UniProtKB-UniRule"/>
</dbReference>
<dbReference type="InterPro" id="IPR035686">
    <property type="entry name" value="CPSase_GATase1"/>
</dbReference>
<gene>
    <name evidence="11 12" type="primary">carA</name>
    <name evidence="12" type="ORF">GMA92_06330</name>
</gene>
<comment type="pathway">
    <text evidence="1 11">Pyrimidine metabolism; UMP biosynthesis via de novo pathway; (S)-dihydroorotate from bicarbonate: step 1/3.</text>
</comment>
<comment type="catalytic activity">
    <reaction evidence="9 11">
        <text>hydrogencarbonate + L-glutamine + 2 ATP + H2O = carbamoyl phosphate + L-glutamate + 2 ADP + phosphate + 2 H(+)</text>
        <dbReference type="Rhea" id="RHEA:18633"/>
        <dbReference type="ChEBI" id="CHEBI:15377"/>
        <dbReference type="ChEBI" id="CHEBI:15378"/>
        <dbReference type="ChEBI" id="CHEBI:17544"/>
        <dbReference type="ChEBI" id="CHEBI:29985"/>
        <dbReference type="ChEBI" id="CHEBI:30616"/>
        <dbReference type="ChEBI" id="CHEBI:43474"/>
        <dbReference type="ChEBI" id="CHEBI:58228"/>
        <dbReference type="ChEBI" id="CHEBI:58359"/>
        <dbReference type="ChEBI" id="CHEBI:456216"/>
        <dbReference type="EC" id="6.3.5.5"/>
    </reaction>
</comment>
<protein>
    <recommendedName>
        <fullName evidence="11">Carbamoyl phosphate synthase small chain</fullName>
        <ecNumber evidence="11">6.3.5.5</ecNumber>
    </recommendedName>
    <alternativeName>
        <fullName evidence="11">Carbamoyl phosphate synthetase glutamine chain</fullName>
    </alternativeName>
</protein>
<evidence type="ECO:0000256" key="4">
    <source>
        <dbReference type="ARBA" id="ARBA00022598"/>
    </source>
</evidence>
<dbReference type="NCBIfam" id="TIGR01368">
    <property type="entry name" value="CPSaseIIsmall"/>
    <property type="match status" value="1"/>
</dbReference>
<proteinExistence type="inferred from homology"/>
<feature type="binding site" evidence="11">
    <location>
        <position position="289"/>
    </location>
    <ligand>
        <name>L-glutamine</name>
        <dbReference type="ChEBI" id="CHEBI:58359"/>
    </ligand>
</feature>
<evidence type="ECO:0000256" key="10">
    <source>
        <dbReference type="ARBA" id="ARBA00049285"/>
    </source>
</evidence>
<dbReference type="Pfam" id="PF00988">
    <property type="entry name" value="CPSase_sm_chain"/>
    <property type="match status" value="1"/>
</dbReference>
<comment type="similarity">
    <text evidence="3 11">Belongs to the CarA family.</text>
</comment>
<dbReference type="EMBL" id="WMQE01000011">
    <property type="protein sequence ID" value="MTK21032.1"/>
    <property type="molecule type" value="Genomic_DNA"/>
</dbReference>
<keyword evidence="11" id="KW-0028">Amino-acid biosynthesis</keyword>
<dbReference type="InterPro" id="IPR002474">
    <property type="entry name" value="CarbamoylP_synth_ssu_N"/>
</dbReference>
<keyword evidence="5 11" id="KW-0547">Nucleotide-binding</keyword>
<feature type="binding site" evidence="11">
    <location>
        <position position="292"/>
    </location>
    <ligand>
        <name>L-glutamine</name>
        <dbReference type="ChEBI" id="CHEBI:58359"/>
    </ligand>
</feature>
<dbReference type="GO" id="GO:0006526">
    <property type="term" value="P:L-arginine biosynthetic process"/>
    <property type="evidence" value="ECO:0007669"/>
    <property type="project" value="UniProtKB-UniRule"/>
</dbReference>
<comment type="subunit">
    <text evidence="11">Composed of two chains; the small (or glutamine) chain promotes the hydrolysis of glutamine to ammonia, which is used by the large (or ammonia) chain to synthesize carbamoyl phosphate. Tetramer of heterodimers (alpha,beta)4.</text>
</comment>
<sequence>MYNRKLVLEDGTVFLGTAFGCTDSVIGEVVFNTGMTGYQEILSDPSYFGQMVTMTYPLIGNYGINDHDFESFSPSASAIIVKEYCEVPSNWRKTKTLSQFLEAKKVPGLCNVDTRALTIKIREHGAIRGMIADINLSDEEILAKLKATPVLNRHVEHVSTKMVYTAPGSGHRVVLVDFGVKKGIVRELTARGCEVVVVPFDTTAEAIELLNPDGVVLSNGPGDPKDVVEALPMIRKIQTKYPLFGICLGHQLFALANGADTKKMKFGHRGCNHPVKDLLTNKVHITSQNHGYEVDRDSVEGTDLEVTHVALNDNTVEGLSHKTYKAFTVQYHPEASPGPDDASYLFDRFISNLK</sequence>
<evidence type="ECO:0000256" key="7">
    <source>
        <dbReference type="ARBA" id="ARBA00022962"/>
    </source>
</evidence>
<dbReference type="OrthoDB" id="9804328at2"/>
<feature type="active site" evidence="11">
    <location>
        <position position="332"/>
    </location>
</feature>
<evidence type="ECO:0000256" key="9">
    <source>
        <dbReference type="ARBA" id="ARBA00048816"/>
    </source>
</evidence>
<dbReference type="InterPro" id="IPR050472">
    <property type="entry name" value="Anth_synth/Amidotransfase"/>
</dbReference>
<evidence type="ECO:0000256" key="5">
    <source>
        <dbReference type="ARBA" id="ARBA00022741"/>
    </source>
</evidence>
<evidence type="ECO:0000256" key="3">
    <source>
        <dbReference type="ARBA" id="ARBA00007800"/>
    </source>
</evidence>
<keyword evidence="8 11" id="KW-0665">Pyrimidine biosynthesis</keyword>
<dbReference type="GO" id="GO:0006207">
    <property type="term" value="P:'de novo' pyrimidine nucleobase biosynthetic process"/>
    <property type="evidence" value="ECO:0007669"/>
    <property type="project" value="InterPro"/>
</dbReference>
<dbReference type="Pfam" id="PF00117">
    <property type="entry name" value="GATase"/>
    <property type="match status" value="1"/>
</dbReference>
<feature type="binding site" evidence="11">
    <location>
        <position position="291"/>
    </location>
    <ligand>
        <name>L-glutamine</name>
        <dbReference type="ChEBI" id="CHEBI:58359"/>
    </ligand>
</feature>
<comment type="pathway">
    <text evidence="2 11">Amino-acid biosynthesis; L-arginine biosynthesis; carbamoyl phosphate from bicarbonate: step 1/1.</text>
</comment>
<dbReference type="SMART" id="SM01097">
    <property type="entry name" value="CPSase_sm_chain"/>
    <property type="match status" value="1"/>
</dbReference>
<dbReference type="GO" id="GO:0044205">
    <property type="term" value="P:'de novo' UMP biosynthetic process"/>
    <property type="evidence" value="ECO:0007669"/>
    <property type="project" value="UniProtKB-UniRule"/>
</dbReference>
<name>A0A173TIX9_9FIRM</name>
<feature type="active site" evidence="11">
    <location>
        <position position="334"/>
    </location>
</feature>
<keyword evidence="4 11" id="KW-0436">Ligase</keyword>
<dbReference type="PROSITE" id="PS51273">
    <property type="entry name" value="GATASE_TYPE_1"/>
    <property type="match status" value="1"/>
</dbReference>
<dbReference type="NCBIfam" id="NF009475">
    <property type="entry name" value="PRK12838.1"/>
    <property type="match status" value="1"/>
</dbReference>
<dbReference type="FunFam" id="3.50.30.20:FF:000001">
    <property type="entry name" value="Carbamoyl-phosphate synthase small chain"/>
    <property type="match status" value="1"/>
</dbReference>
<dbReference type="SUPFAM" id="SSF52317">
    <property type="entry name" value="Class I glutamine amidotransferase-like"/>
    <property type="match status" value="1"/>
</dbReference>
<feature type="binding site" evidence="11">
    <location>
        <position position="220"/>
    </location>
    <ligand>
        <name>L-glutamine</name>
        <dbReference type="ChEBI" id="CHEBI:58359"/>
    </ligand>
</feature>
<dbReference type="InterPro" id="IPR017926">
    <property type="entry name" value="GATASE"/>
</dbReference>
<dbReference type="InterPro" id="IPR006274">
    <property type="entry name" value="CarbamoylP_synth_ssu"/>
</dbReference>
<dbReference type="PANTHER" id="PTHR43418:SF7">
    <property type="entry name" value="CARBAMOYL-PHOSPHATE SYNTHASE SMALL CHAIN"/>
    <property type="match status" value="1"/>
</dbReference>
<dbReference type="Proteomes" id="UP000487649">
    <property type="component" value="Unassembled WGS sequence"/>
</dbReference>
<comment type="caution">
    <text evidence="12">The sequence shown here is derived from an EMBL/GenBank/DDBJ whole genome shotgun (WGS) entry which is preliminary data.</text>
</comment>
<feature type="binding site" evidence="11">
    <location>
        <position position="251"/>
    </location>
    <ligand>
        <name>L-glutamine</name>
        <dbReference type="ChEBI" id="CHEBI:58359"/>
    </ligand>
</feature>
<dbReference type="GO" id="GO:0005524">
    <property type="term" value="F:ATP binding"/>
    <property type="evidence" value="ECO:0007669"/>
    <property type="project" value="UniProtKB-UniRule"/>
</dbReference>
<comment type="catalytic activity">
    <reaction evidence="10 11">
        <text>L-glutamine + H2O = L-glutamate + NH4(+)</text>
        <dbReference type="Rhea" id="RHEA:15889"/>
        <dbReference type="ChEBI" id="CHEBI:15377"/>
        <dbReference type="ChEBI" id="CHEBI:28938"/>
        <dbReference type="ChEBI" id="CHEBI:29985"/>
        <dbReference type="ChEBI" id="CHEBI:58359"/>
    </reaction>
</comment>
<dbReference type="CDD" id="cd01744">
    <property type="entry name" value="GATase1_CPSase"/>
    <property type="match status" value="1"/>
</dbReference>
<organism evidence="12 13">
    <name type="scientific">Turicibacter sanguinis</name>
    <dbReference type="NCBI Taxonomy" id="154288"/>
    <lineage>
        <taxon>Bacteria</taxon>
        <taxon>Bacillati</taxon>
        <taxon>Bacillota</taxon>
        <taxon>Erysipelotrichia</taxon>
        <taxon>Erysipelotrichales</taxon>
        <taxon>Turicibacteraceae</taxon>
        <taxon>Turicibacter</taxon>
    </lineage>
</organism>
<dbReference type="Gene3D" id="3.50.30.20">
    <property type="entry name" value="Carbamoyl-phosphate synthase small subunit, N-terminal domain"/>
    <property type="match status" value="1"/>
</dbReference>
<dbReference type="InterPro" id="IPR036480">
    <property type="entry name" value="CarbP_synth_ssu_N_sf"/>
</dbReference>
<dbReference type="PANTHER" id="PTHR43418">
    <property type="entry name" value="MULTIFUNCTIONAL TRYPTOPHAN BIOSYNTHESIS PROTEIN-RELATED"/>
    <property type="match status" value="1"/>
</dbReference>
<feature type="region of interest" description="CPSase" evidence="11">
    <location>
        <begin position="1"/>
        <end position="171"/>
    </location>
</feature>
<evidence type="ECO:0000256" key="1">
    <source>
        <dbReference type="ARBA" id="ARBA00004812"/>
    </source>
</evidence>
<dbReference type="Gene3D" id="3.40.50.880">
    <property type="match status" value="1"/>
</dbReference>
<dbReference type="PRINTS" id="PR00097">
    <property type="entry name" value="ANTSNTHASEII"/>
</dbReference>
<dbReference type="HAMAP" id="MF_01209">
    <property type="entry name" value="CPSase_S_chain"/>
    <property type="match status" value="1"/>
</dbReference>
<evidence type="ECO:0000313" key="12">
    <source>
        <dbReference type="EMBL" id="MTK21032.1"/>
    </source>
</evidence>
<dbReference type="GO" id="GO:0006541">
    <property type="term" value="P:glutamine metabolic process"/>
    <property type="evidence" value="ECO:0007669"/>
    <property type="project" value="InterPro"/>
</dbReference>